<reference evidence="5 6" key="1">
    <citation type="submission" date="2021-05" db="EMBL/GenBank/DDBJ databases">
        <title>Kineosporia and Streptomyces sp. nov. two new marine actinobacteria isolated from Coral.</title>
        <authorList>
            <person name="Buangrab K."/>
            <person name="Sutthacheep M."/>
            <person name="Yeemin T."/>
            <person name="Harunari E."/>
            <person name="Igarashi Y."/>
            <person name="Kanchanasin P."/>
            <person name="Tanasupawat S."/>
            <person name="Phongsopitanun W."/>
        </authorList>
    </citation>
    <scope>NUCLEOTIDE SEQUENCE [LARGE SCALE GENOMIC DNA]</scope>
    <source>
        <strain evidence="5 6">J2-2</strain>
    </source>
</reference>
<keyword evidence="6" id="KW-1185">Reference proteome</keyword>
<dbReference type="InterPro" id="IPR019885">
    <property type="entry name" value="Tscrpt_reg_HTH_AsnC-type_CS"/>
</dbReference>
<evidence type="ECO:0000256" key="3">
    <source>
        <dbReference type="ARBA" id="ARBA00023163"/>
    </source>
</evidence>
<keyword evidence="2" id="KW-0238">DNA-binding</keyword>
<evidence type="ECO:0000313" key="6">
    <source>
        <dbReference type="Proteomes" id="UP001197247"/>
    </source>
</evidence>
<dbReference type="InterPro" id="IPR011008">
    <property type="entry name" value="Dimeric_a/b-barrel"/>
</dbReference>
<dbReference type="InterPro" id="IPR019887">
    <property type="entry name" value="Tscrpt_reg_AsnC/Lrp_C"/>
</dbReference>
<keyword evidence="3" id="KW-0804">Transcription</keyword>
<dbReference type="PRINTS" id="PR00033">
    <property type="entry name" value="HTHASNC"/>
</dbReference>
<dbReference type="PROSITE" id="PS00519">
    <property type="entry name" value="HTH_ASNC_1"/>
    <property type="match status" value="1"/>
</dbReference>
<dbReference type="SUPFAM" id="SSF46785">
    <property type="entry name" value="Winged helix' DNA-binding domain"/>
    <property type="match status" value="1"/>
</dbReference>
<accession>A0ABS5TS91</accession>
<dbReference type="PANTHER" id="PTHR30154">
    <property type="entry name" value="LEUCINE-RESPONSIVE REGULATORY PROTEIN"/>
    <property type="match status" value="1"/>
</dbReference>
<keyword evidence="1" id="KW-0805">Transcription regulation</keyword>
<dbReference type="InterPro" id="IPR000485">
    <property type="entry name" value="AsnC-type_HTH_dom"/>
</dbReference>
<dbReference type="EMBL" id="JAHBAY010000019">
    <property type="protein sequence ID" value="MBT0773657.1"/>
    <property type="molecule type" value="Genomic_DNA"/>
</dbReference>
<dbReference type="Gene3D" id="3.30.70.920">
    <property type="match status" value="1"/>
</dbReference>
<dbReference type="Proteomes" id="UP001197247">
    <property type="component" value="Unassembled WGS sequence"/>
</dbReference>
<dbReference type="InterPro" id="IPR011991">
    <property type="entry name" value="ArsR-like_HTH"/>
</dbReference>
<sequence>MDALDRKILAELQVDGRLSVTDLAARVGLTVSPAHRRVRDLEAAGAIVGYRAVVDPKVLGLGFEALVFVTMKQEDRATLLAFEESVTAIPNVLLAQRLFGDPDYLLRVRTTDLDAYARLEDDVLSALPGVQRLNSTLVMKSFVHDRPYPTDRG</sequence>
<dbReference type="InterPro" id="IPR036388">
    <property type="entry name" value="WH-like_DNA-bd_sf"/>
</dbReference>
<evidence type="ECO:0000313" key="5">
    <source>
        <dbReference type="EMBL" id="MBT0773657.1"/>
    </source>
</evidence>
<dbReference type="InterPro" id="IPR019888">
    <property type="entry name" value="Tscrpt_reg_AsnC-like"/>
</dbReference>
<comment type="caution">
    <text evidence="5">The sequence shown here is derived from an EMBL/GenBank/DDBJ whole genome shotgun (WGS) entry which is preliminary data.</text>
</comment>
<dbReference type="InterPro" id="IPR036390">
    <property type="entry name" value="WH_DNA-bd_sf"/>
</dbReference>
<proteinExistence type="predicted"/>
<dbReference type="SMART" id="SM00344">
    <property type="entry name" value="HTH_ASNC"/>
    <property type="match status" value="1"/>
</dbReference>
<dbReference type="RefSeq" id="WP_214160197.1">
    <property type="nucleotide sequence ID" value="NZ_JAHBAY010000019.1"/>
</dbReference>
<dbReference type="Pfam" id="PF13404">
    <property type="entry name" value="HTH_AsnC-type"/>
    <property type="match status" value="1"/>
</dbReference>
<name>A0ABS5TS91_9ACTN</name>
<dbReference type="Gene3D" id="1.10.10.10">
    <property type="entry name" value="Winged helix-like DNA-binding domain superfamily/Winged helix DNA-binding domain"/>
    <property type="match status" value="1"/>
</dbReference>
<evidence type="ECO:0000256" key="1">
    <source>
        <dbReference type="ARBA" id="ARBA00023015"/>
    </source>
</evidence>
<gene>
    <name evidence="5" type="ORF">KIH74_32230</name>
</gene>
<dbReference type="CDD" id="cd00090">
    <property type="entry name" value="HTH_ARSR"/>
    <property type="match status" value="1"/>
</dbReference>
<dbReference type="PROSITE" id="PS50956">
    <property type="entry name" value="HTH_ASNC_2"/>
    <property type="match status" value="1"/>
</dbReference>
<evidence type="ECO:0000256" key="2">
    <source>
        <dbReference type="ARBA" id="ARBA00023125"/>
    </source>
</evidence>
<dbReference type="Pfam" id="PF01037">
    <property type="entry name" value="AsnC_trans_reg"/>
    <property type="match status" value="1"/>
</dbReference>
<feature type="domain" description="HTH asnC-type" evidence="4">
    <location>
        <begin position="1"/>
        <end position="62"/>
    </location>
</feature>
<evidence type="ECO:0000259" key="4">
    <source>
        <dbReference type="PROSITE" id="PS50956"/>
    </source>
</evidence>
<dbReference type="SUPFAM" id="SSF54909">
    <property type="entry name" value="Dimeric alpha+beta barrel"/>
    <property type="match status" value="1"/>
</dbReference>
<organism evidence="5 6">
    <name type="scientific">Kineosporia corallincola</name>
    <dbReference type="NCBI Taxonomy" id="2835133"/>
    <lineage>
        <taxon>Bacteria</taxon>
        <taxon>Bacillati</taxon>
        <taxon>Actinomycetota</taxon>
        <taxon>Actinomycetes</taxon>
        <taxon>Kineosporiales</taxon>
        <taxon>Kineosporiaceae</taxon>
        <taxon>Kineosporia</taxon>
    </lineage>
</organism>
<dbReference type="PANTHER" id="PTHR30154:SF34">
    <property type="entry name" value="TRANSCRIPTIONAL REGULATOR AZLB"/>
    <property type="match status" value="1"/>
</dbReference>
<protein>
    <submittedName>
        <fullName evidence="5">Lrp/AsnC family transcriptional regulator</fullName>
    </submittedName>
</protein>